<sequence length="163" mass="18012">MGCMDMPKRPVIKTAGTMSHLIASAGRFLTTRAENYDSTSTERKVLEKFNQATEGKVNEVSSNADDDSDDVVKEDSQDDNSDLELTLKALEAARHEDERKVASLQAKLTQARNALEALKIESPLREQVVKVVVMPGHEEAVVEEGSNPEGVARDEEDLVSYHR</sequence>
<organism evidence="2 3">
    <name type="scientific">Folsomia candida</name>
    <name type="common">Springtail</name>
    <dbReference type="NCBI Taxonomy" id="158441"/>
    <lineage>
        <taxon>Eukaryota</taxon>
        <taxon>Metazoa</taxon>
        <taxon>Ecdysozoa</taxon>
        <taxon>Arthropoda</taxon>
        <taxon>Hexapoda</taxon>
        <taxon>Collembola</taxon>
        <taxon>Entomobryomorpha</taxon>
        <taxon>Isotomoidea</taxon>
        <taxon>Isotomidae</taxon>
        <taxon>Proisotominae</taxon>
        <taxon>Folsomia</taxon>
    </lineage>
</organism>
<comment type="caution">
    <text evidence="2">The sequence shown here is derived from an EMBL/GenBank/DDBJ whole genome shotgun (WGS) entry which is preliminary data.</text>
</comment>
<feature type="region of interest" description="Disordered" evidence="1">
    <location>
        <begin position="140"/>
        <end position="163"/>
    </location>
</feature>
<dbReference type="EMBL" id="LNIX01000022">
    <property type="protein sequence ID" value="OXA43362.1"/>
    <property type="molecule type" value="Genomic_DNA"/>
</dbReference>
<proteinExistence type="predicted"/>
<name>A0A226DCV8_FOLCA</name>
<accession>A0A226DCV8</accession>
<dbReference type="AlphaFoldDB" id="A0A226DCV8"/>
<feature type="region of interest" description="Disordered" evidence="1">
    <location>
        <begin position="52"/>
        <end position="82"/>
    </location>
</feature>
<keyword evidence="3" id="KW-1185">Reference proteome</keyword>
<evidence type="ECO:0000313" key="2">
    <source>
        <dbReference type="EMBL" id="OXA43362.1"/>
    </source>
</evidence>
<dbReference type="Proteomes" id="UP000198287">
    <property type="component" value="Unassembled WGS sequence"/>
</dbReference>
<protein>
    <submittedName>
        <fullName evidence="2">BRCA1-associated protein 2</fullName>
    </submittedName>
</protein>
<gene>
    <name evidence="2" type="ORF">Fcan01_21897</name>
</gene>
<evidence type="ECO:0000313" key="3">
    <source>
        <dbReference type="Proteomes" id="UP000198287"/>
    </source>
</evidence>
<reference evidence="2 3" key="1">
    <citation type="submission" date="2015-12" db="EMBL/GenBank/DDBJ databases">
        <title>The genome of Folsomia candida.</title>
        <authorList>
            <person name="Faddeeva A."/>
            <person name="Derks M.F."/>
            <person name="Anvar Y."/>
            <person name="Smit S."/>
            <person name="Van Straalen N."/>
            <person name="Roelofs D."/>
        </authorList>
    </citation>
    <scope>NUCLEOTIDE SEQUENCE [LARGE SCALE GENOMIC DNA]</scope>
    <source>
        <strain evidence="2 3">VU population</strain>
        <tissue evidence="2">Whole body</tissue>
    </source>
</reference>
<evidence type="ECO:0000256" key="1">
    <source>
        <dbReference type="SAM" id="MobiDB-lite"/>
    </source>
</evidence>
<feature type="compositionally biased region" description="Acidic residues" evidence="1">
    <location>
        <begin position="154"/>
        <end position="163"/>
    </location>
</feature>